<evidence type="ECO:0000313" key="2">
    <source>
        <dbReference type="Proteomes" id="UP000828390"/>
    </source>
</evidence>
<reference evidence="1" key="2">
    <citation type="submission" date="2020-11" db="EMBL/GenBank/DDBJ databases">
        <authorList>
            <person name="McCartney M.A."/>
            <person name="Auch B."/>
            <person name="Kono T."/>
            <person name="Mallez S."/>
            <person name="Becker A."/>
            <person name="Gohl D.M."/>
            <person name="Silverstein K.A.T."/>
            <person name="Koren S."/>
            <person name="Bechman K.B."/>
            <person name="Herman A."/>
            <person name="Abrahante J.E."/>
            <person name="Garbe J."/>
        </authorList>
    </citation>
    <scope>NUCLEOTIDE SEQUENCE</scope>
    <source>
        <strain evidence="1">Duluth1</strain>
        <tissue evidence="1">Whole animal</tissue>
    </source>
</reference>
<keyword evidence="2" id="KW-1185">Reference proteome</keyword>
<dbReference type="EMBL" id="JAIWYP010000007">
    <property type="protein sequence ID" value="KAH3791542.1"/>
    <property type="molecule type" value="Genomic_DNA"/>
</dbReference>
<evidence type="ECO:0000313" key="1">
    <source>
        <dbReference type="EMBL" id="KAH3791542.1"/>
    </source>
</evidence>
<proteinExistence type="predicted"/>
<reference evidence="1" key="1">
    <citation type="journal article" date="2019" name="bioRxiv">
        <title>The Genome of the Zebra Mussel, Dreissena polymorpha: A Resource for Invasive Species Research.</title>
        <authorList>
            <person name="McCartney M.A."/>
            <person name="Auch B."/>
            <person name="Kono T."/>
            <person name="Mallez S."/>
            <person name="Zhang Y."/>
            <person name="Obille A."/>
            <person name="Becker A."/>
            <person name="Abrahante J.E."/>
            <person name="Garbe J."/>
            <person name="Badalamenti J.P."/>
            <person name="Herman A."/>
            <person name="Mangelson H."/>
            <person name="Liachko I."/>
            <person name="Sullivan S."/>
            <person name="Sone E.D."/>
            <person name="Koren S."/>
            <person name="Silverstein K.A.T."/>
            <person name="Beckman K.B."/>
            <person name="Gohl D.M."/>
        </authorList>
    </citation>
    <scope>NUCLEOTIDE SEQUENCE</scope>
    <source>
        <strain evidence="1">Duluth1</strain>
        <tissue evidence="1">Whole animal</tissue>
    </source>
</reference>
<comment type="caution">
    <text evidence="1">The sequence shown here is derived from an EMBL/GenBank/DDBJ whole genome shotgun (WGS) entry which is preliminary data.</text>
</comment>
<accession>A0A9D4J0X1</accession>
<organism evidence="1 2">
    <name type="scientific">Dreissena polymorpha</name>
    <name type="common">Zebra mussel</name>
    <name type="synonym">Mytilus polymorpha</name>
    <dbReference type="NCBI Taxonomy" id="45954"/>
    <lineage>
        <taxon>Eukaryota</taxon>
        <taxon>Metazoa</taxon>
        <taxon>Spiralia</taxon>
        <taxon>Lophotrochozoa</taxon>
        <taxon>Mollusca</taxon>
        <taxon>Bivalvia</taxon>
        <taxon>Autobranchia</taxon>
        <taxon>Heteroconchia</taxon>
        <taxon>Euheterodonta</taxon>
        <taxon>Imparidentia</taxon>
        <taxon>Neoheterodontei</taxon>
        <taxon>Myida</taxon>
        <taxon>Dreissenoidea</taxon>
        <taxon>Dreissenidae</taxon>
        <taxon>Dreissena</taxon>
    </lineage>
</organism>
<protein>
    <submittedName>
        <fullName evidence="1">Uncharacterized protein</fullName>
    </submittedName>
</protein>
<name>A0A9D4J0X1_DREPO</name>
<gene>
    <name evidence="1" type="ORF">DPMN_145030</name>
</gene>
<dbReference type="AlphaFoldDB" id="A0A9D4J0X1"/>
<dbReference type="Proteomes" id="UP000828390">
    <property type="component" value="Unassembled WGS sequence"/>
</dbReference>
<sequence length="110" mass="12143">MVGDAYLSTIAITHTAKRQPTALIDSGSQISVVTEMFNMTPKPALISLNEFNLELKAARYTHIPYSGFILANIRSKIVDMKVETILLVAPVDESNSSAHVIISTDYQIYK</sequence>